<keyword evidence="3 6" id="KW-0808">Transferase</keyword>
<feature type="transmembrane region" description="Helical" evidence="4">
    <location>
        <begin position="345"/>
        <end position="368"/>
    </location>
</feature>
<keyword evidence="2" id="KW-0328">Glycosyltransferase</keyword>
<dbReference type="STRING" id="419940.SAMN05421824_0834"/>
<proteinExistence type="inferred from homology"/>
<evidence type="ECO:0000256" key="4">
    <source>
        <dbReference type="SAM" id="Phobius"/>
    </source>
</evidence>
<evidence type="ECO:0000256" key="1">
    <source>
        <dbReference type="ARBA" id="ARBA00006739"/>
    </source>
</evidence>
<evidence type="ECO:0000313" key="6">
    <source>
        <dbReference type="EMBL" id="SEP97654.1"/>
    </source>
</evidence>
<accession>A0A1H9C924</accession>
<reference evidence="6 7" key="1">
    <citation type="submission" date="2016-10" db="EMBL/GenBank/DDBJ databases">
        <authorList>
            <person name="de Groot N.N."/>
        </authorList>
    </citation>
    <scope>NUCLEOTIDE SEQUENCE [LARGE SCALE GENOMIC DNA]</scope>
    <source>
        <strain evidence="6 7">DSM 21035</strain>
    </source>
</reference>
<gene>
    <name evidence="6" type="ORF">SAMN05421824_0834</name>
</gene>
<dbReference type="CDD" id="cd04192">
    <property type="entry name" value="GT_2_like_e"/>
    <property type="match status" value="1"/>
</dbReference>
<keyword evidence="4" id="KW-1133">Transmembrane helix</keyword>
<dbReference type="PANTHER" id="PTHR43630">
    <property type="entry name" value="POLY-BETA-1,6-N-ACETYL-D-GLUCOSAMINE SYNTHASE"/>
    <property type="match status" value="1"/>
</dbReference>
<keyword evidence="7" id="KW-1185">Reference proteome</keyword>
<dbReference type="PANTHER" id="PTHR43630:SF1">
    <property type="entry name" value="POLY-BETA-1,6-N-ACETYL-D-GLUCOSAMINE SYNTHASE"/>
    <property type="match status" value="1"/>
</dbReference>
<dbReference type="Proteomes" id="UP000198999">
    <property type="component" value="Unassembled WGS sequence"/>
</dbReference>
<evidence type="ECO:0000256" key="3">
    <source>
        <dbReference type="ARBA" id="ARBA00022679"/>
    </source>
</evidence>
<evidence type="ECO:0000313" key="7">
    <source>
        <dbReference type="Proteomes" id="UP000198999"/>
    </source>
</evidence>
<name>A0A1H9C924_9FLAO</name>
<dbReference type="InterPro" id="IPR001173">
    <property type="entry name" value="Glyco_trans_2-like"/>
</dbReference>
<protein>
    <submittedName>
        <fullName evidence="6">Glycosyltransferase, catalytic subunit of cellulose synthase and poly-beta-1,6-N-acetylglucosamine synthase</fullName>
    </submittedName>
</protein>
<dbReference type="InterPro" id="IPR029044">
    <property type="entry name" value="Nucleotide-diphossugar_trans"/>
</dbReference>
<dbReference type="SUPFAM" id="SSF53448">
    <property type="entry name" value="Nucleotide-diphospho-sugar transferases"/>
    <property type="match status" value="1"/>
</dbReference>
<dbReference type="AlphaFoldDB" id="A0A1H9C924"/>
<dbReference type="RefSeq" id="WP_092575792.1">
    <property type="nucleotide sequence ID" value="NZ_FOFN01000001.1"/>
</dbReference>
<sequence length="380" mass="43352">MIILSVCIALVYLVLIGGFAFGFDKVSEFFLNDAQPKTKFSIVVPFRNEAENLPRLLKSLNALKYPKHLFEVILVDDASEDNSIEIIKKLLDTFRQSENTRTYIHVIKNIRTSNSPKKDAIATAIKHAKHEWIITTDADCIFSKFWLDSFDAFIQTKNPIGVIGPVTYLEEHTFLSRFQELDLLSLQGATIGAFGINNPFLCNGANFAYTKSVFNEVNGFYGNTNISSGDDIFLLEKIIKKYSKSVQYLKCEKAIVATKPQASWQALIQQRMRWAAKTSTYNNSFGKLVGITVFLMNLQVLLLPLFSVFGLFNIKIWVYILVIKLSIDFLLLYKTSAFFNQRRAFVSFLTSFSVYPFFSVYVAVLSLFKGYTWKGRAFKR</sequence>
<keyword evidence="4" id="KW-0472">Membrane</keyword>
<evidence type="ECO:0000259" key="5">
    <source>
        <dbReference type="Pfam" id="PF00535"/>
    </source>
</evidence>
<dbReference type="Pfam" id="PF00535">
    <property type="entry name" value="Glycos_transf_2"/>
    <property type="match status" value="1"/>
</dbReference>
<organism evidence="6 7">
    <name type="scientific">Hyunsoonleella jejuensis</name>
    <dbReference type="NCBI Taxonomy" id="419940"/>
    <lineage>
        <taxon>Bacteria</taxon>
        <taxon>Pseudomonadati</taxon>
        <taxon>Bacteroidota</taxon>
        <taxon>Flavobacteriia</taxon>
        <taxon>Flavobacteriales</taxon>
        <taxon>Flavobacteriaceae</taxon>
    </lineage>
</organism>
<keyword evidence="4" id="KW-0812">Transmembrane</keyword>
<feature type="domain" description="Glycosyltransferase 2-like" evidence="5">
    <location>
        <begin position="41"/>
        <end position="215"/>
    </location>
</feature>
<dbReference type="Gene3D" id="3.90.550.10">
    <property type="entry name" value="Spore Coat Polysaccharide Biosynthesis Protein SpsA, Chain A"/>
    <property type="match status" value="1"/>
</dbReference>
<dbReference type="EMBL" id="FOFN01000001">
    <property type="protein sequence ID" value="SEP97654.1"/>
    <property type="molecule type" value="Genomic_DNA"/>
</dbReference>
<comment type="similarity">
    <text evidence="1">Belongs to the glycosyltransferase 2 family.</text>
</comment>
<dbReference type="OrthoDB" id="9805625at2"/>
<dbReference type="GO" id="GO:0016757">
    <property type="term" value="F:glycosyltransferase activity"/>
    <property type="evidence" value="ECO:0007669"/>
    <property type="project" value="UniProtKB-KW"/>
</dbReference>
<evidence type="ECO:0000256" key="2">
    <source>
        <dbReference type="ARBA" id="ARBA00022676"/>
    </source>
</evidence>